<dbReference type="CDD" id="cd01392">
    <property type="entry name" value="HTH_LacI"/>
    <property type="match status" value="1"/>
</dbReference>
<sequence>MEETGSRTVSLADVARLAGVSKMTVSNVINNREGMTEQTRQRVQQAIEQSGYVANAAARVLAGGRMNLLGVIAPRINWPYVTELLHGASRVVEQAGLDLAIFTTSDNVRVERERAMLLRTLVDGVLLIIPAADEQTVFGPAVPVVTVGSAGAYTVSVDDRQGGRLAAQHLLDLGHRHIGHVSGLSSVSRHDASDRLDGFAQELNAAGVGLPPHLIADGAFTEAGGEAAARTLLSLPERPTAIFAANDRSAIGVLRAAEQLGLRVPHDLSVVGYDDVQVASLTRPALTTIRQPLEEMGAAAARLLIALIRREVPEQAHPRFPASLVVRDSTAPPGVVQPPDPVRPMKGAT</sequence>
<dbReference type="SUPFAM" id="SSF47413">
    <property type="entry name" value="lambda repressor-like DNA-binding domains"/>
    <property type="match status" value="1"/>
</dbReference>
<evidence type="ECO:0000256" key="4">
    <source>
        <dbReference type="SAM" id="MobiDB-lite"/>
    </source>
</evidence>
<evidence type="ECO:0000256" key="2">
    <source>
        <dbReference type="ARBA" id="ARBA00023125"/>
    </source>
</evidence>
<dbReference type="InterPro" id="IPR010982">
    <property type="entry name" value="Lambda_DNA-bd_dom_sf"/>
</dbReference>
<accession>A0AAU7UGG8</accession>
<name>A0AAU7UGG8_9DEIO</name>
<dbReference type="PANTHER" id="PTHR30146:SF153">
    <property type="entry name" value="LACTOSE OPERON REPRESSOR"/>
    <property type="match status" value="1"/>
</dbReference>
<keyword evidence="2 6" id="KW-0238">DNA-binding</keyword>
<dbReference type="PROSITE" id="PS00356">
    <property type="entry name" value="HTH_LACI_1"/>
    <property type="match status" value="1"/>
</dbReference>
<proteinExistence type="predicted"/>
<dbReference type="RefSeq" id="WP_350245691.1">
    <property type="nucleotide sequence ID" value="NZ_CP158300.1"/>
</dbReference>
<evidence type="ECO:0000256" key="1">
    <source>
        <dbReference type="ARBA" id="ARBA00023015"/>
    </source>
</evidence>
<dbReference type="EMBL" id="CP158300">
    <property type="protein sequence ID" value="XBV87542.1"/>
    <property type="molecule type" value="Genomic_DNA"/>
</dbReference>
<dbReference type="GO" id="GO:0003700">
    <property type="term" value="F:DNA-binding transcription factor activity"/>
    <property type="evidence" value="ECO:0007669"/>
    <property type="project" value="TreeGrafter"/>
</dbReference>
<dbReference type="Pfam" id="PF00356">
    <property type="entry name" value="LacI"/>
    <property type="match status" value="1"/>
</dbReference>
<dbReference type="InterPro" id="IPR000843">
    <property type="entry name" value="HTH_LacI"/>
</dbReference>
<dbReference type="InterPro" id="IPR046335">
    <property type="entry name" value="LacI/GalR-like_sensor"/>
</dbReference>
<keyword evidence="3" id="KW-0804">Transcription</keyword>
<dbReference type="AlphaFoldDB" id="A0AAU7UGG8"/>
<evidence type="ECO:0000313" key="6">
    <source>
        <dbReference type="EMBL" id="XBV87542.1"/>
    </source>
</evidence>
<dbReference type="GO" id="GO:0000976">
    <property type="term" value="F:transcription cis-regulatory region binding"/>
    <property type="evidence" value="ECO:0007669"/>
    <property type="project" value="TreeGrafter"/>
</dbReference>
<dbReference type="PROSITE" id="PS50932">
    <property type="entry name" value="HTH_LACI_2"/>
    <property type="match status" value="1"/>
</dbReference>
<protein>
    <submittedName>
        <fullName evidence="6">LacI family DNA-binding transcriptional regulator</fullName>
    </submittedName>
</protein>
<gene>
    <name evidence="6" type="ORF">ABOD76_20450</name>
</gene>
<dbReference type="CDD" id="cd06267">
    <property type="entry name" value="PBP1_LacI_sugar_binding-like"/>
    <property type="match status" value="1"/>
</dbReference>
<feature type="region of interest" description="Disordered" evidence="4">
    <location>
        <begin position="329"/>
        <end position="349"/>
    </location>
</feature>
<evidence type="ECO:0000256" key="3">
    <source>
        <dbReference type="ARBA" id="ARBA00023163"/>
    </source>
</evidence>
<reference evidence="6" key="1">
    <citation type="submission" date="2024-06" db="EMBL/GenBank/DDBJ databases">
        <title>Draft Genome Sequence of Deinococcus sonorensis Type Strain KR-87, a Biofilm Producing Representative of the Genus Deinococcus.</title>
        <authorList>
            <person name="Boren L.S."/>
            <person name="Grosso R.A."/>
            <person name="Hugenberg-Cox A.N."/>
            <person name="Hill J.T.E."/>
            <person name="Albert C.M."/>
            <person name="Tuohy J.M."/>
        </authorList>
    </citation>
    <scope>NUCLEOTIDE SEQUENCE</scope>
    <source>
        <strain evidence="6">KR-87</strain>
        <plasmid evidence="6">pDson02</plasmid>
    </source>
</reference>
<evidence type="ECO:0000259" key="5">
    <source>
        <dbReference type="PROSITE" id="PS50932"/>
    </source>
</evidence>
<dbReference type="SMART" id="SM00354">
    <property type="entry name" value="HTH_LACI"/>
    <property type="match status" value="1"/>
</dbReference>
<dbReference type="Pfam" id="PF13377">
    <property type="entry name" value="Peripla_BP_3"/>
    <property type="match status" value="1"/>
</dbReference>
<dbReference type="Gene3D" id="1.10.260.40">
    <property type="entry name" value="lambda repressor-like DNA-binding domains"/>
    <property type="match status" value="1"/>
</dbReference>
<geneLocation type="plasmid" evidence="6">
    <name>pDson02</name>
</geneLocation>
<dbReference type="Gene3D" id="3.40.50.2300">
    <property type="match status" value="2"/>
</dbReference>
<keyword evidence="6" id="KW-0614">Plasmid</keyword>
<feature type="domain" description="HTH lacI-type" evidence="5">
    <location>
        <begin position="9"/>
        <end position="63"/>
    </location>
</feature>
<dbReference type="PANTHER" id="PTHR30146">
    <property type="entry name" value="LACI-RELATED TRANSCRIPTIONAL REPRESSOR"/>
    <property type="match status" value="1"/>
</dbReference>
<dbReference type="SUPFAM" id="SSF53822">
    <property type="entry name" value="Periplasmic binding protein-like I"/>
    <property type="match status" value="1"/>
</dbReference>
<keyword evidence="1" id="KW-0805">Transcription regulation</keyword>
<dbReference type="InterPro" id="IPR028082">
    <property type="entry name" value="Peripla_BP_I"/>
</dbReference>
<organism evidence="6">
    <name type="scientific">Deinococcus sonorensis KR-87</name>
    <dbReference type="NCBI Taxonomy" id="694439"/>
    <lineage>
        <taxon>Bacteria</taxon>
        <taxon>Thermotogati</taxon>
        <taxon>Deinococcota</taxon>
        <taxon>Deinococci</taxon>
        <taxon>Deinococcales</taxon>
        <taxon>Deinococcaceae</taxon>
        <taxon>Deinococcus</taxon>
    </lineage>
</organism>
<dbReference type="KEGG" id="dsc:ABOD76_20450"/>